<evidence type="ECO:0000259" key="1">
    <source>
        <dbReference type="PROSITE" id="PS50995"/>
    </source>
</evidence>
<dbReference type="RefSeq" id="WP_379524491.1">
    <property type="nucleotide sequence ID" value="NZ_JBHSPA010000117.1"/>
</dbReference>
<feature type="domain" description="HTH marR-type" evidence="1">
    <location>
        <begin position="16"/>
        <end position="155"/>
    </location>
</feature>
<dbReference type="InterPro" id="IPR039422">
    <property type="entry name" value="MarR/SlyA-like"/>
</dbReference>
<sequence length="155" mass="17045">MTDGITATPQPLDALEEPAWRDLARFFVIAPRLLDEDLQRGANMSLSTYSALTHLSEAPDQTLRITELANRAYLSGSRTTRLVDELAAEDLVIKRRCVNDARGVEVILTAKGMGTLQRAYPVHLRSVRARVLDHIPRSTLPVVAEAMQALAKALG</sequence>
<evidence type="ECO:0000313" key="2">
    <source>
        <dbReference type="EMBL" id="MFC5835082.1"/>
    </source>
</evidence>
<dbReference type="Pfam" id="PF12802">
    <property type="entry name" value="MarR_2"/>
    <property type="match status" value="1"/>
</dbReference>
<name>A0ABW1DB64_9ACTN</name>
<dbReference type="InterPro" id="IPR000835">
    <property type="entry name" value="HTH_MarR-typ"/>
</dbReference>
<dbReference type="EMBL" id="JBHSPA010000117">
    <property type="protein sequence ID" value="MFC5835082.1"/>
    <property type="molecule type" value="Genomic_DNA"/>
</dbReference>
<accession>A0ABW1DB64</accession>
<dbReference type="Gene3D" id="1.10.10.10">
    <property type="entry name" value="Winged helix-like DNA-binding domain superfamily/Winged helix DNA-binding domain"/>
    <property type="match status" value="1"/>
</dbReference>
<dbReference type="InterPro" id="IPR036388">
    <property type="entry name" value="WH-like_DNA-bd_sf"/>
</dbReference>
<dbReference type="PANTHER" id="PTHR33164:SF99">
    <property type="entry name" value="MARR FAMILY REGULATORY PROTEIN"/>
    <property type="match status" value="1"/>
</dbReference>
<organism evidence="2 3">
    <name type="scientific">Nonomuraea insulae</name>
    <dbReference type="NCBI Taxonomy" id="1616787"/>
    <lineage>
        <taxon>Bacteria</taxon>
        <taxon>Bacillati</taxon>
        <taxon>Actinomycetota</taxon>
        <taxon>Actinomycetes</taxon>
        <taxon>Streptosporangiales</taxon>
        <taxon>Streptosporangiaceae</taxon>
        <taxon>Nonomuraea</taxon>
    </lineage>
</organism>
<comment type="caution">
    <text evidence="2">The sequence shown here is derived from an EMBL/GenBank/DDBJ whole genome shotgun (WGS) entry which is preliminary data.</text>
</comment>
<dbReference type="Proteomes" id="UP001596058">
    <property type="component" value="Unassembled WGS sequence"/>
</dbReference>
<dbReference type="PANTHER" id="PTHR33164">
    <property type="entry name" value="TRANSCRIPTIONAL REGULATOR, MARR FAMILY"/>
    <property type="match status" value="1"/>
</dbReference>
<gene>
    <name evidence="2" type="ORF">ACFPZ3_65575</name>
</gene>
<dbReference type="InterPro" id="IPR036390">
    <property type="entry name" value="WH_DNA-bd_sf"/>
</dbReference>
<reference evidence="3" key="1">
    <citation type="journal article" date="2019" name="Int. J. Syst. Evol. Microbiol.">
        <title>The Global Catalogue of Microorganisms (GCM) 10K type strain sequencing project: providing services to taxonomists for standard genome sequencing and annotation.</title>
        <authorList>
            <consortium name="The Broad Institute Genomics Platform"/>
            <consortium name="The Broad Institute Genome Sequencing Center for Infectious Disease"/>
            <person name="Wu L."/>
            <person name="Ma J."/>
        </authorList>
    </citation>
    <scope>NUCLEOTIDE SEQUENCE [LARGE SCALE GENOMIC DNA]</scope>
    <source>
        <strain evidence="3">CCUG 53903</strain>
    </source>
</reference>
<proteinExistence type="predicted"/>
<dbReference type="PROSITE" id="PS50995">
    <property type="entry name" value="HTH_MARR_2"/>
    <property type="match status" value="1"/>
</dbReference>
<dbReference type="SUPFAM" id="SSF46785">
    <property type="entry name" value="Winged helix' DNA-binding domain"/>
    <property type="match status" value="1"/>
</dbReference>
<dbReference type="SMART" id="SM00347">
    <property type="entry name" value="HTH_MARR"/>
    <property type="match status" value="1"/>
</dbReference>
<protein>
    <submittedName>
        <fullName evidence="2">MarR family winged helix-turn-helix transcriptional regulator</fullName>
    </submittedName>
</protein>
<keyword evidence="3" id="KW-1185">Reference proteome</keyword>
<evidence type="ECO:0000313" key="3">
    <source>
        <dbReference type="Proteomes" id="UP001596058"/>
    </source>
</evidence>